<dbReference type="FunFam" id="2.30.30.140:FF:000018">
    <property type="entry name" value="Serine/threonine-protein kinase 31"/>
    <property type="match status" value="1"/>
</dbReference>
<protein>
    <submittedName>
        <fullName evidence="8">Uncharacterized protein</fullName>
    </submittedName>
</protein>
<dbReference type="PANTHER" id="PTHR12302:SF2">
    <property type="entry name" value="STAPHYLOCOCCAL NUCLEASE DOMAIN-CONTAINING PROTEIN 1"/>
    <property type="match status" value="1"/>
</dbReference>
<dbReference type="PANTHER" id="PTHR12302">
    <property type="entry name" value="EBNA2 BINDING PROTEIN P100"/>
    <property type="match status" value="1"/>
</dbReference>
<dbReference type="GO" id="GO:0031047">
    <property type="term" value="P:regulatory ncRNA-mediated gene silencing"/>
    <property type="evidence" value="ECO:0007669"/>
    <property type="project" value="UniProtKB-UniRule"/>
</dbReference>
<dbReference type="VEuPathDB" id="CryptoDB:Cvel_23732"/>
<dbReference type="InterPro" id="IPR002999">
    <property type="entry name" value="Tudor"/>
</dbReference>
<dbReference type="SMART" id="SM00318">
    <property type="entry name" value="SNc"/>
    <property type="match status" value="4"/>
</dbReference>
<name>A0A0G4GWZ7_9ALVE</name>
<dbReference type="GO" id="GO:0031332">
    <property type="term" value="C:RNAi effector complex"/>
    <property type="evidence" value="ECO:0007669"/>
    <property type="project" value="InterPro"/>
</dbReference>
<dbReference type="InterPro" id="IPR035437">
    <property type="entry name" value="SNase_OB-fold_sf"/>
</dbReference>
<dbReference type="SUPFAM" id="SSF50199">
    <property type="entry name" value="Staphylococcal nuclease"/>
    <property type="match status" value="5"/>
</dbReference>
<dbReference type="PROSITE" id="PS50830">
    <property type="entry name" value="TNASE_3"/>
    <property type="match status" value="4"/>
</dbReference>
<dbReference type="Pfam" id="PF00567">
    <property type="entry name" value="TUDOR"/>
    <property type="match status" value="1"/>
</dbReference>
<comment type="subcellular location">
    <subcellularLocation>
        <location evidence="1 4">Cytoplasm</location>
    </subcellularLocation>
</comment>
<dbReference type="InterPro" id="IPR016685">
    <property type="entry name" value="Silence_cplx_Nase-comp_TudorSN"/>
</dbReference>
<feature type="domain" description="TNase-like" evidence="7">
    <location>
        <begin position="1"/>
        <end position="139"/>
    </location>
</feature>
<dbReference type="PhylomeDB" id="A0A0G4GWZ7"/>
<dbReference type="GO" id="GO:0005829">
    <property type="term" value="C:cytosol"/>
    <property type="evidence" value="ECO:0007669"/>
    <property type="project" value="UniProtKB-UniRule"/>
</dbReference>
<dbReference type="FunFam" id="2.40.50.90:FF:000002">
    <property type="entry name" value="Staphylococcal nuclease domain-containing protein"/>
    <property type="match status" value="1"/>
</dbReference>
<dbReference type="PROSITE" id="PS50304">
    <property type="entry name" value="TUDOR"/>
    <property type="match status" value="1"/>
</dbReference>
<dbReference type="Pfam" id="PF00565">
    <property type="entry name" value="SNase"/>
    <property type="match status" value="5"/>
</dbReference>
<dbReference type="GO" id="GO:0003723">
    <property type="term" value="F:RNA binding"/>
    <property type="evidence" value="ECO:0007669"/>
    <property type="project" value="UniProtKB-UniRule"/>
</dbReference>
<reference evidence="8" key="1">
    <citation type="submission" date="2014-11" db="EMBL/GenBank/DDBJ databases">
        <authorList>
            <person name="Otto D Thomas"/>
            <person name="Naeem Raeece"/>
        </authorList>
    </citation>
    <scope>NUCLEOTIDE SEQUENCE</scope>
</reference>
<feature type="compositionally biased region" description="Basic and acidic residues" evidence="5">
    <location>
        <begin position="902"/>
        <end position="913"/>
    </location>
</feature>
<evidence type="ECO:0000256" key="3">
    <source>
        <dbReference type="ARBA" id="ARBA00022737"/>
    </source>
</evidence>
<proteinExistence type="predicted"/>
<evidence type="ECO:0000256" key="2">
    <source>
        <dbReference type="ARBA" id="ARBA00022490"/>
    </source>
</evidence>
<dbReference type="GO" id="GO:0004518">
    <property type="term" value="F:nuclease activity"/>
    <property type="evidence" value="ECO:0007669"/>
    <property type="project" value="TreeGrafter"/>
</dbReference>
<evidence type="ECO:0000256" key="5">
    <source>
        <dbReference type="SAM" id="MobiDB-lite"/>
    </source>
</evidence>
<dbReference type="GO" id="GO:0006402">
    <property type="term" value="P:mRNA catabolic process"/>
    <property type="evidence" value="ECO:0007669"/>
    <property type="project" value="UniProtKB-UniRule"/>
</dbReference>
<dbReference type="SMART" id="SM00333">
    <property type="entry name" value="TUDOR"/>
    <property type="match status" value="1"/>
</dbReference>
<dbReference type="Gene3D" id="2.30.30.140">
    <property type="match status" value="1"/>
</dbReference>
<feature type="domain" description="TNase-like" evidence="7">
    <location>
        <begin position="168"/>
        <end position="305"/>
    </location>
</feature>
<feature type="region of interest" description="Disordered" evidence="5">
    <location>
        <begin position="902"/>
        <end position="936"/>
    </location>
</feature>
<dbReference type="EMBL" id="CDMZ01001638">
    <property type="protein sequence ID" value="CEM35498.1"/>
    <property type="molecule type" value="Genomic_DNA"/>
</dbReference>
<feature type="domain" description="TNase-like" evidence="7">
    <location>
        <begin position="503"/>
        <end position="662"/>
    </location>
</feature>
<accession>A0A0G4GWZ7</accession>
<dbReference type="SUPFAM" id="SSF63748">
    <property type="entry name" value="Tudor/PWWP/MBT"/>
    <property type="match status" value="1"/>
</dbReference>
<dbReference type="GO" id="GO:0005634">
    <property type="term" value="C:nucleus"/>
    <property type="evidence" value="ECO:0007669"/>
    <property type="project" value="TreeGrafter"/>
</dbReference>
<gene>
    <name evidence="8" type="ORF">Cvel_23732</name>
</gene>
<organism evidence="8">
    <name type="scientific">Chromera velia CCMP2878</name>
    <dbReference type="NCBI Taxonomy" id="1169474"/>
    <lineage>
        <taxon>Eukaryota</taxon>
        <taxon>Sar</taxon>
        <taxon>Alveolata</taxon>
        <taxon>Colpodellida</taxon>
        <taxon>Chromeraceae</taxon>
        <taxon>Chromera</taxon>
    </lineage>
</organism>
<dbReference type="PIRSF" id="PIRSF017179">
    <property type="entry name" value="RISC-Tudor-SN"/>
    <property type="match status" value="1"/>
</dbReference>
<dbReference type="Gene3D" id="2.40.50.90">
    <property type="match status" value="5"/>
</dbReference>
<feature type="domain" description="Tudor" evidence="6">
    <location>
        <begin position="735"/>
        <end position="795"/>
    </location>
</feature>
<evidence type="ECO:0000256" key="4">
    <source>
        <dbReference type="PIRNR" id="PIRNR017179"/>
    </source>
</evidence>
<evidence type="ECO:0000259" key="7">
    <source>
        <dbReference type="PROSITE" id="PS50830"/>
    </source>
</evidence>
<sequence length="936" mass="102507">MSKATVKEVKSGDTLVVMGVPKGGPPPEKEIRLSSLIAPRIAMKSLTKEVADEPYGYEAREFLRKKLVGKPVEFKVDYQFQGKDYATVSFEGNSISYELLKAGFAKVKSNPNPPNAPDYEQLKATQEEAEAAKVGIFSEDAAGHVRTITWTSSNPDFAKSFVEKHKGKKLPAVIEYVRDGAHIRAFFPGPSVYSTILLSGIQVDTFKKAADDPTKINAEPFAAEAKYFVESRLLNRDVEVRVEGCDDFGNILGSVYHPNGQIALLLLKNGLAKVVDGSARLTESPLHLREAMKEAQAKRLRKWKNWQPAQISGAKEYAGKVVEVVSGDVLMVQDLTVTGQRVERRLYLASIRCPRLGGGKKEDEAYAWDAKEFARKKVAGKKVKVVVEYMREATPSATGNLPPPPSDSSGKMHFVTIMFNEEKQNLNETLVTQGLAKTLPHRVDDERAANYDLMVELEKAASDKKIGVHGPEKAAPKHKINDLMGPANASRAKAFESSLARQPRLEAVVEHVFNAGRFKLRVPSENISISFVLGGIRVPQTAKKEGALGKGPKTSDPFAEEALAYVRDMVIQQDVVFKVDVCDKGGNFIGSMWKPRAGVTAAQAAKAKNPTQGAGEGNLAAELLELGYAMTVEFSLNQNPFRDALLAAEKKAQDAKMRVWSLPETTQANGDAGPAPEKAVDRNVDESLGPVVISHIEGITRFFVQREADGKALEELQNTLNEKCADDNAFKLPSAPRKGELVAARFSVDKQWYRARVENRSTGGSSFTVFFLDYGNTETLSSQDLKQLPPPLTPVLQGGTAFCKSCKLSGVLEAPEFERDAFNHFASLVDEKRLACKVEKIEAGGTLHVVLEGEEEAATPSHGASHKSINEALVRQGLARLNKKSDSKIFARLKKEEEAARKEHLNVWRHGDVGDDDDDDDFPPFNPRAAANGAKK</sequence>
<evidence type="ECO:0000313" key="8">
    <source>
        <dbReference type="EMBL" id="CEM35498.1"/>
    </source>
</evidence>
<dbReference type="InterPro" id="IPR016071">
    <property type="entry name" value="Staphylococal_nuclease_OB-fold"/>
</dbReference>
<evidence type="ECO:0000259" key="6">
    <source>
        <dbReference type="PROSITE" id="PS50304"/>
    </source>
</evidence>
<keyword evidence="3" id="KW-0677">Repeat</keyword>
<keyword evidence="2 4" id="KW-0963">Cytoplasm</keyword>
<evidence type="ECO:0000256" key="1">
    <source>
        <dbReference type="ARBA" id="ARBA00004496"/>
    </source>
</evidence>
<dbReference type="AlphaFoldDB" id="A0A0G4GWZ7"/>
<feature type="domain" description="TNase-like" evidence="7">
    <location>
        <begin position="315"/>
        <end position="471"/>
    </location>
</feature>